<protein>
    <recommendedName>
        <fullName evidence="1">IraD/Gp25-like domain-containing protein</fullName>
    </recommendedName>
</protein>
<dbReference type="AlphaFoldDB" id="A0AA37SLS6"/>
<organism evidence="2 3">
    <name type="scientific">Portibacter lacus</name>
    <dbReference type="NCBI Taxonomy" id="1099794"/>
    <lineage>
        <taxon>Bacteria</taxon>
        <taxon>Pseudomonadati</taxon>
        <taxon>Bacteroidota</taxon>
        <taxon>Saprospiria</taxon>
        <taxon>Saprospirales</taxon>
        <taxon>Haliscomenobacteraceae</taxon>
        <taxon>Portibacter</taxon>
    </lineage>
</organism>
<feature type="domain" description="IraD/Gp25-like" evidence="1">
    <location>
        <begin position="30"/>
        <end position="117"/>
    </location>
</feature>
<evidence type="ECO:0000313" key="3">
    <source>
        <dbReference type="Proteomes" id="UP001156666"/>
    </source>
</evidence>
<dbReference type="SUPFAM" id="SSF160719">
    <property type="entry name" value="gpW/gp25-like"/>
    <property type="match status" value="1"/>
</dbReference>
<reference evidence="2" key="2">
    <citation type="submission" date="2023-01" db="EMBL/GenBank/DDBJ databases">
        <title>Draft genome sequence of Portibacter lacus strain NBRC 108769.</title>
        <authorList>
            <person name="Sun Q."/>
            <person name="Mori K."/>
        </authorList>
    </citation>
    <scope>NUCLEOTIDE SEQUENCE</scope>
    <source>
        <strain evidence="2">NBRC 108769</strain>
    </source>
</reference>
<dbReference type="Proteomes" id="UP001156666">
    <property type="component" value="Unassembled WGS sequence"/>
</dbReference>
<reference evidence="2" key="1">
    <citation type="journal article" date="2014" name="Int. J. Syst. Evol. Microbiol.">
        <title>Complete genome sequence of Corynebacterium casei LMG S-19264T (=DSM 44701T), isolated from a smear-ripened cheese.</title>
        <authorList>
            <consortium name="US DOE Joint Genome Institute (JGI-PGF)"/>
            <person name="Walter F."/>
            <person name="Albersmeier A."/>
            <person name="Kalinowski J."/>
            <person name="Ruckert C."/>
        </authorList>
    </citation>
    <scope>NUCLEOTIDE SEQUENCE</scope>
    <source>
        <strain evidence="2">NBRC 108769</strain>
    </source>
</reference>
<accession>A0AA37SLS6</accession>
<evidence type="ECO:0000259" key="1">
    <source>
        <dbReference type="Pfam" id="PF04965"/>
    </source>
</evidence>
<dbReference type="Pfam" id="PF04965">
    <property type="entry name" value="GPW_gp25"/>
    <property type="match status" value="1"/>
</dbReference>
<dbReference type="Gene3D" id="3.10.450.40">
    <property type="match status" value="1"/>
</dbReference>
<dbReference type="InterPro" id="IPR007048">
    <property type="entry name" value="IraD/Gp25-like"/>
</dbReference>
<sequence>MNSKNTFLGRGWSFPPTFEKELKSVELVEDEIDIEQSLKLILSTRPGERLTNPEFGCAIHEYLFEPINATLEYFLRDAIQKSILYFEPRITLNEVIIETDREFEGIVDIKLEYTIRKINVRSNIVFPFYKLEGTLVDEDNI</sequence>
<gene>
    <name evidence="2" type="ORF">GCM10007940_13260</name>
</gene>
<evidence type="ECO:0000313" key="2">
    <source>
        <dbReference type="EMBL" id="GLR16711.1"/>
    </source>
</evidence>
<name>A0AA37SLS6_9BACT</name>
<dbReference type="EMBL" id="BSOH01000007">
    <property type="protein sequence ID" value="GLR16711.1"/>
    <property type="molecule type" value="Genomic_DNA"/>
</dbReference>
<comment type="caution">
    <text evidence="2">The sequence shown here is derived from an EMBL/GenBank/DDBJ whole genome shotgun (WGS) entry which is preliminary data.</text>
</comment>
<dbReference type="RefSeq" id="WP_235291099.1">
    <property type="nucleotide sequence ID" value="NZ_BSOH01000007.1"/>
</dbReference>
<keyword evidence="3" id="KW-1185">Reference proteome</keyword>
<proteinExistence type="predicted"/>